<sequence length="156" mass="17001">MIVSPITARNARIAKALPSRSVVAGMAIATPKTSVSRQDRASVSSQDVLVAGSKISERPAPKTPSVTPQLRECRSQRRSMSCAGTRVSASVASEDRECRVQDWAREPPQDAERLPCKTGRVSLPKTLQDWLKDHAVSHSRLRVSLPKMSSVASKDR</sequence>
<keyword evidence="3" id="KW-1185">Reference proteome</keyword>
<name>A0AAD3Y732_NEPGR</name>
<accession>A0AAD3Y732</accession>
<dbReference type="AlphaFoldDB" id="A0AAD3Y732"/>
<feature type="region of interest" description="Disordered" evidence="1">
    <location>
        <begin position="50"/>
        <end position="97"/>
    </location>
</feature>
<evidence type="ECO:0000313" key="2">
    <source>
        <dbReference type="EMBL" id="GMH32157.1"/>
    </source>
</evidence>
<proteinExistence type="predicted"/>
<dbReference type="Proteomes" id="UP001279734">
    <property type="component" value="Unassembled WGS sequence"/>
</dbReference>
<comment type="caution">
    <text evidence="2">The sequence shown here is derived from an EMBL/GenBank/DDBJ whole genome shotgun (WGS) entry which is preliminary data.</text>
</comment>
<organism evidence="2 3">
    <name type="scientific">Nepenthes gracilis</name>
    <name type="common">Slender pitcher plant</name>
    <dbReference type="NCBI Taxonomy" id="150966"/>
    <lineage>
        <taxon>Eukaryota</taxon>
        <taxon>Viridiplantae</taxon>
        <taxon>Streptophyta</taxon>
        <taxon>Embryophyta</taxon>
        <taxon>Tracheophyta</taxon>
        <taxon>Spermatophyta</taxon>
        <taxon>Magnoliopsida</taxon>
        <taxon>eudicotyledons</taxon>
        <taxon>Gunneridae</taxon>
        <taxon>Pentapetalae</taxon>
        <taxon>Caryophyllales</taxon>
        <taxon>Nepenthaceae</taxon>
        <taxon>Nepenthes</taxon>
    </lineage>
</organism>
<evidence type="ECO:0000256" key="1">
    <source>
        <dbReference type="SAM" id="MobiDB-lite"/>
    </source>
</evidence>
<evidence type="ECO:0000313" key="3">
    <source>
        <dbReference type="Proteomes" id="UP001279734"/>
    </source>
</evidence>
<gene>
    <name evidence="2" type="ORF">Nepgr_034001</name>
</gene>
<protein>
    <submittedName>
        <fullName evidence="2">Uncharacterized protein</fullName>
    </submittedName>
</protein>
<dbReference type="EMBL" id="BSYO01000154">
    <property type="protein sequence ID" value="GMH32157.1"/>
    <property type="molecule type" value="Genomic_DNA"/>
</dbReference>
<reference evidence="2" key="1">
    <citation type="submission" date="2023-05" db="EMBL/GenBank/DDBJ databases">
        <title>Nepenthes gracilis genome sequencing.</title>
        <authorList>
            <person name="Fukushima K."/>
        </authorList>
    </citation>
    <scope>NUCLEOTIDE SEQUENCE</scope>
    <source>
        <strain evidence="2">SING2019-196</strain>
    </source>
</reference>